<dbReference type="PANTHER" id="PTHR43349:SF89">
    <property type="entry name" value="LEUCANTHOCYANIDIN REDUCTASE"/>
    <property type="match status" value="1"/>
</dbReference>
<feature type="domain" description="NmrA-like" evidence="1">
    <location>
        <begin position="10"/>
        <end position="121"/>
    </location>
</feature>
<dbReference type="InterPro" id="IPR050608">
    <property type="entry name" value="NmrA-type/Isoflavone_red_sf"/>
</dbReference>
<keyword evidence="2" id="KW-0560">Oxidoreductase</keyword>
<protein>
    <submittedName>
        <fullName evidence="2">Leucoanthocyanidin reductase</fullName>
        <ecNumber evidence="2">1.17.1.3</ecNumber>
    </submittedName>
</protein>
<dbReference type="InterPro" id="IPR036291">
    <property type="entry name" value="NAD(P)-bd_dom_sf"/>
</dbReference>
<dbReference type="PANTHER" id="PTHR43349">
    <property type="entry name" value="PINORESINOL REDUCTASE-RELATED"/>
    <property type="match status" value="1"/>
</dbReference>
<accession>A0A7C8ZQK9</accession>
<dbReference type="EC" id="1.17.1.3" evidence="2"/>
<dbReference type="EMBL" id="GISG01157155">
    <property type="protein sequence ID" value="MBA4648796.1"/>
    <property type="molecule type" value="Transcribed_RNA"/>
</dbReference>
<proteinExistence type="predicted"/>
<organism evidence="2">
    <name type="scientific">Opuntia streptacantha</name>
    <name type="common">Prickly pear cactus</name>
    <name type="synonym">Opuntia cardona</name>
    <dbReference type="NCBI Taxonomy" id="393608"/>
    <lineage>
        <taxon>Eukaryota</taxon>
        <taxon>Viridiplantae</taxon>
        <taxon>Streptophyta</taxon>
        <taxon>Embryophyta</taxon>
        <taxon>Tracheophyta</taxon>
        <taxon>Spermatophyta</taxon>
        <taxon>Magnoliopsida</taxon>
        <taxon>eudicotyledons</taxon>
        <taxon>Gunneridae</taxon>
        <taxon>Pentapetalae</taxon>
        <taxon>Caryophyllales</taxon>
        <taxon>Cactineae</taxon>
        <taxon>Cactaceae</taxon>
        <taxon>Opuntioideae</taxon>
        <taxon>Opuntia</taxon>
    </lineage>
</organism>
<reference evidence="2" key="1">
    <citation type="journal article" date="2013" name="J. Plant Res.">
        <title>Effect of fungi and light on seed germination of three Opuntia species from semiarid lands of central Mexico.</title>
        <authorList>
            <person name="Delgado-Sanchez P."/>
            <person name="Jimenez-Bremont J.F."/>
            <person name="Guerrero-Gonzalez Mde L."/>
            <person name="Flores J."/>
        </authorList>
    </citation>
    <scope>NUCLEOTIDE SEQUENCE</scope>
    <source>
        <tissue evidence="2">Cladode</tissue>
    </source>
</reference>
<dbReference type="Pfam" id="PF05368">
    <property type="entry name" value="NmrA"/>
    <property type="match status" value="1"/>
</dbReference>
<name>A0A7C8ZQK9_OPUST</name>
<evidence type="ECO:0000313" key="2">
    <source>
        <dbReference type="EMBL" id="MBA4648796.1"/>
    </source>
</evidence>
<reference evidence="2" key="2">
    <citation type="submission" date="2020-07" db="EMBL/GenBank/DDBJ databases">
        <authorList>
            <person name="Vera ALvarez R."/>
            <person name="Arias-Moreno D.M."/>
            <person name="Jimenez-Jacinto V."/>
            <person name="Jimenez-Bremont J.F."/>
            <person name="Swaminathan K."/>
            <person name="Moose S.P."/>
            <person name="Guerrero-Gonzalez M.L."/>
            <person name="Marino-Ramirez L."/>
            <person name="Landsman D."/>
            <person name="Rodriguez-Kessler M."/>
            <person name="Delgado-Sanchez P."/>
        </authorList>
    </citation>
    <scope>NUCLEOTIDE SEQUENCE</scope>
    <source>
        <tissue evidence="2">Cladode</tissue>
    </source>
</reference>
<dbReference type="GO" id="GO:0033788">
    <property type="term" value="F:leucoanthocyanidin reductase activity"/>
    <property type="evidence" value="ECO:0007669"/>
    <property type="project" value="UniProtKB-EC"/>
</dbReference>
<dbReference type="AlphaFoldDB" id="A0A7C8ZQK9"/>
<dbReference type="Gene3D" id="3.90.25.10">
    <property type="entry name" value="UDP-galactose 4-epimerase, domain 1"/>
    <property type="match status" value="1"/>
</dbReference>
<dbReference type="InterPro" id="IPR008030">
    <property type="entry name" value="NmrA-like"/>
</dbReference>
<sequence length="168" mass="18877">MYFCFSTAYFVAGSDIGKFTLKVVDDNRTINKSVHFRPQNNLFSINELASLWEKKIKRSLPRVTVTEEDLLNAANEMRVPESIVASFTHDIFIQGCQINFALDKPTDLEATSLYPDTPFRSVDACFDEFVSKVIEDHVKNSKPTSGEGLKIAKPTVRSEGFVITLYAA</sequence>
<evidence type="ECO:0000259" key="1">
    <source>
        <dbReference type="Pfam" id="PF05368"/>
    </source>
</evidence>
<dbReference type="SUPFAM" id="SSF51735">
    <property type="entry name" value="NAD(P)-binding Rossmann-fold domains"/>
    <property type="match status" value="1"/>
</dbReference>